<name>A0A8J2KQ71_9HEXA</name>
<keyword evidence="5" id="KW-1015">Disulfide bond</keyword>
<accession>A0A8J2KQ71</accession>
<dbReference type="CDD" id="cd07061">
    <property type="entry name" value="HP_HAP_like"/>
    <property type="match status" value="1"/>
</dbReference>
<dbReference type="OrthoDB" id="10257284at2759"/>
<proteinExistence type="predicted"/>
<dbReference type="Proteomes" id="UP000708208">
    <property type="component" value="Unassembled WGS sequence"/>
</dbReference>
<comment type="caution">
    <text evidence="7">The sequence shown here is derived from an EMBL/GenBank/DDBJ whole genome shotgun (WGS) entry which is preliminary data.</text>
</comment>
<keyword evidence="6" id="KW-0325">Glycoprotein</keyword>
<evidence type="ECO:0000256" key="3">
    <source>
        <dbReference type="ARBA" id="ARBA00022729"/>
    </source>
</evidence>
<evidence type="ECO:0000256" key="6">
    <source>
        <dbReference type="ARBA" id="ARBA00023180"/>
    </source>
</evidence>
<keyword evidence="8" id="KW-1185">Reference proteome</keyword>
<dbReference type="EC" id="3.1.3.2" evidence="2"/>
<dbReference type="AlphaFoldDB" id="A0A8J2KQ71"/>
<dbReference type="PANTHER" id="PTHR11567">
    <property type="entry name" value="ACID PHOSPHATASE-RELATED"/>
    <property type="match status" value="1"/>
</dbReference>
<keyword evidence="4" id="KW-0378">Hydrolase</keyword>
<dbReference type="PANTHER" id="PTHR11567:SF211">
    <property type="entry name" value="PROSTATIC ACID PHOSPHATASE"/>
    <property type="match status" value="1"/>
</dbReference>
<organism evidence="7 8">
    <name type="scientific">Allacma fusca</name>
    <dbReference type="NCBI Taxonomy" id="39272"/>
    <lineage>
        <taxon>Eukaryota</taxon>
        <taxon>Metazoa</taxon>
        <taxon>Ecdysozoa</taxon>
        <taxon>Arthropoda</taxon>
        <taxon>Hexapoda</taxon>
        <taxon>Collembola</taxon>
        <taxon>Symphypleona</taxon>
        <taxon>Sminthuridae</taxon>
        <taxon>Allacma</taxon>
    </lineage>
</organism>
<evidence type="ECO:0000256" key="2">
    <source>
        <dbReference type="ARBA" id="ARBA00012646"/>
    </source>
</evidence>
<evidence type="ECO:0000256" key="1">
    <source>
        <dbReference type="ARBA" id="ARBA00000032"/>
    </source>
</evidence>
<dbReference type="EMBL" id="CAJVCH010396917">
    <property type="protein sequence ID" value="CAG7817551.1"/>
    <property type="molecule type" value="Genomic_DNA"/>
</dbReference>
<feature type="non-terminal residue" evidence="7">
    <location>
        <position position="242"/>
    </location>
</feature>
<feature type="non-terminal residue" evidence="7">
    <location>
        <position position="1"/>
    </location>
</feature>
<comment type="catalytic activity">
    <reaction evidence="1">
        <text>a phosphate monoester + H2O = an alcohol + phosphate</text>
        <dbReference type="Rhea" id="RHEA:15017"/>
        <dbReference type="ChEBI" id="CHEBI:15377"/>
        <dbReference type="ChEBI" id="CHEBI:30879"/>
        <dbReference type="ChEBI" id="CHEBI:43474"/>
        <dbReference type="ChEBI" id="CHEBI:67140"/>
        <dbReference type="EC" id="3.1.3.2"/>
    </reaction>
</comment>
<protein>
    <recommendedName>
        <fullName evidence="2">acid phosphatase</fullName>
        <ecNumber evidence="2">3.1.3.2</ecNumber>
    </recommendedName>
</protein>
<dbReference type="Pfam" id="PF00328">
    <property type="entry name" value="His_Phos_2"/>
    <property type="match status" value="1"/>
</dbReference>
<dbReference type="GO" id="GO:0003993">
    <property type="term" value="F:acid phosphatase activity"/>
    <property type="evidence" value="ECO:0007669"/>
    <property type="project" value="UniProtKB-EC"/>
</dbReference>
<dbReference type="PROSITE" id="PS00778">
    <property type="entry name" value="HIS_ACID_PHOSPHAT_2"/>
    <property type="match status" value="1"/>
</dbReference>
<dbReference type="InterPro" id="IPR033379">
    <property type="entry name" value="Acid_Pase_AS"/>
</dbReference>
<reference evidence="7" key="1">
    <citation type="submission" date="2021-06" db="EMBL/GenBank/DDBJ databases">
        <authorList>
            <person name="Hodson N. C."/>
            <person name="Mongue J. A."/>
            <person name="Jaron S. K."/>
        </authorList>
    </citation>
    <scope>NUCLEOTIDE SEQUENCE</scope>
</reference>
<gene>
    <name evidence="7" type="ORF">AFUS01_LOCUS28110</name>
</gene>
<evidence type="ECO:0000313" key="7">
    <source>
        <dbReference type="EMBL" id="CAG7817551.1"/>
    </source>
</evidence>
<evidence type="ECO:0000256" key="4">
    <source>
        <dbReference type="ARBA" id="ARBA00022801"/>
    </source>
</evidence>
<keyword evidence="3" id="KW-0732">Signal</keyword>
<dbReference type="InterPro" id="IPR050645">
    <property type="entry name" value="Histidine_acid_phosphatase"/>
</dbReference>
<dbReference type="InterPro" id="IPR000560">
    <property type="entry name" value="His_Pase_clade-2"/>
</dbReference>
<evidence type="ECO:0000313" key="8">
    <source>
        <dbReference type="Proteomes" id="UP000708208"/>
    </source>
</evidence>
<evidence type="ECO:0000256" key="5">
    <source>
        <dbReference type="ARBA" id="ARBA00023157"/>
    </source>
</evidence>
<sequence length="242" mass="28173">ILRLEADCPKYDQLKKDFLENSPVIKKLREDYADVLELLSNKTGRNVRNPEDVDYIYDLLFIQNNYYPGWPDWAQEGSKTLEDMRYLTAFSFQSICYTPEMQRLKGGPLLKELVKNLNDKQTGVMDKRRKFFMYSSHDTTVAVILHTMGVFDIQIPVYASLIMLELRQIESVGLNDTYHVKILLRNETNRDPYVLTVPNCGDPCTLETFNELMKSNIPGNWNKECEPDLNYQLYETVGFNIG</sequence>